<dbReference type="RefSeq" id="WP_230216642.1">
    <property type="nucleotide sequence ID" value="NZ_JAJKFT010000004.1"/>
</dbReference>
<keyword evidence="1" id="KW-0472">Membrane</keyword>
<proteinExistence type="predicted"/>
<reference evidence="2" key="1">
    <citation type="submission" date="2021-11" db="EMBL/GenBank/DDBJ databases">
        <title>Genome sequence.</title>
        <authorList>
            <person name="Sun Q."/>
        </authorList>
    </citation>
    <scope>NUCLEOTIDE SEQUENCE</scope>
    <source>
        <strain evidence="2">JC732</strain>
    </source>
</reference>
<dbReference type="AlphaFoldDB" id="A0A9X1MJB4"/>
<evidence type="ECO:0000256" key="1">
    <source>
        <dbReference type="SAM" id="Phobius"/>
    </source>
</evidence>
<evidence type="ECO:0000313" key="3">
    <source>
        <dbReference type="Proteomes" id="UP001139103"/>
    </source>
</evidence>
<protein>
    <submittedName>
        <fullName evidence="2">Uncharacterized protein</fullName>
    </submittedName>
</protein>
<organism evidence="2 3">
    <name type="scientific">Blastopirellula sediminis</name>
    <dbReference type="NCBI Taxonomy" id="2894196"/>
    <lineage>
        <taxon>Bacteria</taxon>
        <taxon>Pseudomonadati</taxon>
        <taxon>Planctomycetota</taxon>
        <taxon>Planctomycetia</taxon>
        <taxon>Pirellulales</taxon>
        <taxon>Pirellulaceae</taxon>
        <taxon>Blastopirellula</taxon>
    </lineage>
</organism>
<accession>A0A9X1MJB4</accession>
<keyword evidence="1" id="KW-1133">Transmembrane helix</keyword>
<keyword evidence="1" id="KW-0812">Transmembrane</keyword>
<comment type="caution">
    <text evidence="2">The sequence shown here is derived from an EMBL/GenBank/DDBJ whole genome shotgun (WGS) entry which is preliminary data.</text>
</comment>
<sequence>MLELAELVIQFFGLMIRGVFLVLGAIFELAANLLPELPNIDVPDGISSTVEGAAEIADNLRRNRSGDDPPA</sequence>
<evidence type="ECO:0000313" key="2">
    <source>
        <dbReference type="EMBL" id="MCC9627879.1"/>
    </source>
</evidence>
<feature type="transmembrane region" description="Helical" evidence="1">
    <location>
        <begin position="7"/>
        <end position="27"/>
    </location>
</feature>
<keyword evidence="3" id="KW-1185">Reference proteome</keyword>
<dbReference type="Proteomes" id="UP001139103">
    <property type="component" value="Unassembled WGS sequence"/>
</dbReference>
<name>A0A9X1MJB4_9BACT</name>
<gene>
    <name evidence="2" type="ORF">LOC68_05690</name>
</gene>
<dbReference type="EMBL" id="JAJKFT010000004">
    <property type="protein sequence ID" value="MCC9627879.1"/>
    <property type="molecule type" value="Genomic_DNA"/>
</dbReference>